<gene>
    <name evidence="1" type="ORF">APZ42_014779</name>
</gene>
<organism evidence="1 2">
    <name type="scientific">Daphnia magna</name>
    <dbReference type="NCBI Taxonomy" id="35525"/>
    <lineage>
        <taxon>Eukaryota</taxon>
        <taxon>Metazoa</taxon>
        <taxon>Ecdysozoa</taxon>
        <taxon>Arthropoda</taxon>
        <taxon>Crustacea</taxon>
        <taxon>Branchiopoda</taxon>
        <taxon>Diplostraca</taxon>
        <taxon>Cladocera</taxon>
        <taxon>Anomopoda</taxon>
        <taxon>Daphniidae</taxon>
        <taxon>Daphnia</taxon>
    </lineage>
</organism>
<dbReference type="EMBL" id="LRGB01000494">
    <property type="protein sequence ID" value="KZS18955.1"/>
    <property type="molecule type" value="Genomic_DNA"/>
</dbReference>
<sequence>MKSFAPIAFLFVLNAIMATMSATVKEWKQGDNGKSLWAVNCTFQIVQMDPNIGSFVYTVYATSENCGRVCLGIAECTHFVYNKGNRCGVLKKTRYDLKAISHPNLKGNICGYIPSRTPRPRQ</sequence>
<evidence type="ECO:0000313" key="1">
    <source>
        <dbReference type="EMBL" id="KZS18955.1"/>
    </source>
</evidence>
<evidence type="ECO:0000313" key="2">
    <source>
        <dbReference type="Proteomes" id="UP000076858"/>
    </source>
</evidence>
<accession>A0A162PLM8</accession>
<keyword evidence="2" id="KW-1185">Reference proteome</keyword>
<reference evidence="1 2" key="1">
    <citation type="submission" date="2016-03" db="EMBL/GenBank/DDBJ databases">
        <title>EvidentialGene: Evidence-directed Construction of Genes on Genomes.</title>
        <authorList>
            <person name="Gilbert D.G."/>
            <person name="Choi J.-H."/>
            <person name="Mockaitis K."/>
            <person name="Colbourne J."/>
            <person name="Pfrender M."/>
        </authorList>
    </citation>
    <scope>NUCLEOTIDE SEQUENCE [LARGE SCALE GENOMIC DNA]</scope>
    <source>
        <strain evidence="1 2">Xinb3</strain>
        <tissue evidence="1">Complete organism</tissue>
    </source>
</reference>
<proteinExistence type="predicted"/>
<name>A0A162PLM8_9CRUS</name>
<dbReference type="Proteomes" id="UP000076858">
    <property type="component" value="Unassembled WGS sequence"/>
</dbReference>
<comment type="caution">
    <text evidence="1">The sequence shown here is derived from an EMBL/GenBank/DDBJ whole genome shotgun (WGS) entry which is preliminary data.</text>
</comment>
<dbReference type="AlphaFoldDB" id="A0A162PLM8"/>
<protein>
    <submittedName>
        <fullName evidence="1">Uncharacterized protein</fullName>
    </submittedName>
</protein>